<dbReference type="Proteomes" id="UP000509568">
    <property type="component" value="Chromosome"/>
</dbReference>
<feature type="transmembrane region" description="Helical" evidence="1">
    <location>
        <begin position="20"/>
        <end position="44"/>
    </location>
</feature>
<name>A0A7D5D982_9PSED</name>
<dbReference type="KEGG" id="pez:HWQ56_21195"/>
<keyword evidence="3" id="KW-1185">Reference proteome</keyword>
<dbReference type="RefSeq" id="WP_158152692.1">
    <property type="nucleotide sequence ID" value="NZ_CP056030.1"/>
</dbReference>
<dbReference type="AlphaFoldDB" id="A0A7D5D982"/>
<evidence type="ECO:0000313" key="2">
    <source>
        <dbReference type="EMBL" id="QKZ06153.1"/>
    </source>
</evidence>
<sequence length="106" mass="11625">MKLSDGFDARRLRPRGPRNWGTRLGQAFAAVLATLGVLLALAGAASLFGHPPALGDLNASKTGASLLVVFGLLLLYLGVGLWRRCRRRRQRSRELNLAPHLMKKHD</sequence>
<proteinExistence type="predicted"/>
<protein>
    <submittedName>
        <fullName evidence="2">Uncharacterized protein</fullName>
    </submittedName>
</protein>
<keyword evidence="1" id="KW-0472">Membrane</keyword>
<dbReference type="EMBL" id="CP056030">
    <property type="protein sequence ID" value="QKZ06153.1"/>
    <property type="molecule type" value="Genomic_DNA"/>
</dbReference>
<keyword evidence="1" id="KW-0812">Transmembrane</keyword>
<accession>A0A7D5D982</accession>
<gene>
    <name evidence="2" type="ORF">HWQ56_21195</name>
</gene>
<reference evidence="2 3" key="1">
    <citation type="submission" date="2020-06" db="EMBL/GenBank/DDBJ databases">
        <title>Pseudomonas eucalypticola sp. nov., an endophyte of Eucalyptus dunnii leaves with biocontrol ability of eucalyptus leaf blight.</title>
        <authorList>
            <person name="Liu Y."/>
            <person name="Song Z."/>
            <person name="Zeng H."/>
            <person name="Lu M."/>
            <person name="Wang X."/>
            <person name="Lian X."/>
            <person name="Zhang Q."/>
        </authorList>
    </citation>
    <scope>NUCLEOTIDE SEQUENCE [LARGE SCALE GENOMIC DNA]</scope>
    <source>
        <strain evidence="2 3">NP-1</strain>
    </source>
</reference>
<evidence type="ECO:0000313" key="3">
    <source>
        <dbReference type="Proteomes" id="UP000509568"/>
    </source>
</evidence>
<keyword evidence="1" id="KW-1133">Transmembrane helix</keyword>
<feature type="transmembrane region" description="Helical" evidence="1">
    <location>
        <begin position="64"/>
        <end position="82"/>
    </location>
</feature>
<evidence type="ECO:0000256" key="1">
    <source>
        <dbReference type="SAM" id="Phobius"/>
    </source>
</evidence>
<organism evidence="2 3">
    <name type="scientific">Pseudomonas eucalypticola</name>
    <dbReference type="NCBI Taxonomy" id="2599595"/>
    <lineage>
        <taxon>Bacteria</taxon>
        <taxon>Pseudomonadati</taxon>
        <taxon>Pseudomonadota</taxon>
        <taxon>Gammaproteobacteria</taxon>
        <taxon>Pseudomonadales</taxon>
        <taxon>Pseudomonadaceae</taxon>
        <taxon>Pseudomonas</taxon>
    </lineage>
</organism>